<feature type="non-terminal residue" evidence="2">
    <location>
        <position position="1"/>
    </location>
</feature>
<keyword evidence="1" id="KW-0812">Transmembrane</keyword>
<proteinExistence type="predicted"/>
<dbReference type="OrthoDB" id="5427664at2759"/>
<feature type="non-terminal residue" evidence="2">
    <location>
        <position position="112"/>
    </location>
</feature>
<dbReference type="AlphaFoldDB" id="A0A9P4Q044"/>
<evidence type="ECO:0000313" key="3">
    <source>
        <dbReference type="Proteomes" id="UP000799441"/>
    </source>
</evidence>
<protein>
    <submittedName>
        <fullName evidence="2">Uncharacterized protein</fullName>
    </submittedName>
</protein>
<dbReference type="Proteomes" id="UP000799441">
    <property type="component" value="Unassembled WGS sequence"/>
</dbReference>
<evidence type="ECO:0000313" key="2">
    <source>
        <dbReference type="EMBL" id="KAF2716046.1"/>
    </source>
</evidence>
<evidence type="ECO:0000256" key="1">
    <source>
        <dbReference type="SAM" id="Phobius"/>
    </source>
</evidence>
<keyword evidence="1" id="KW-1133">Transmembrane helix</keyword>
<feature type="transmembrane region" description="Helical" evidence="1">
    <location>
        <begin position="90"/>
        <end position="111"/>
    </location>
</feature>
<name>A0A9P4Q044_9PEZI</name>
<feature type="transmembrane region" description="Helical" evidence="1">
    <location>
        <begin position="6"/>
        <end position="25"/>
    </location>
</feature>
<dbReference type="EMBL" id="MU003902">
    <property type="protein sequence ID" value="KAF2716046.1"/>
    <property type="molecule type" value="Genomic_DNA"/>
</dbReference>
<keyword evidence="3" id="KW-1185">Reference proteome</keyword>
<dbReference type="InterPro" id="IPR053018">
    <property type="entry name" value="Elsinochrome_Biosynth-Asso"/>
</dbReference>
<comment type="caution">
    <text evidence="2">The sequence shown here is derived from an EMBL/GenBank/DDBJ whole genome shotgun (WGS) entry which is preliminary data.</text>
</comment>
<accession>A0A9P4Q044</accession>
<feature type="transmembrane region" description="Helical" evidence="1">
    <location>
        <begin position="65"/>
        <end position="84"/>
    </location>
</feature>
<dbReference type="PANTHER" id="PTHR37577:SF1">
    <property type="entry name" value="INTEGRAL MEMBRANE PROTEIN"/>
    <property type="match status" value="1"/>
</dbReference>
<keyword evidence="1" id="KW-0472">Membrane</keyword>
<reference evidence="2" key="1">
    <citation type="journal article" date="2020" name="Stud. Mycol.">
        <title>101 Dothideomycetes genomes: a test case for predicting lifestyles and emergence of pathogens.</title>
        <authorList>
            <person name="Haridas S."/>
            <person name="Albert R."/>
            <person name="Binder M."/>
            <person name="Bloem J."/>
            <person name="Labutti K."/>
            <person name="Salamov A."/>
            <person name="Andreopoulos B."/>
            <person name="Baker S."/>
            <person name="Barry K."/>
            <person name="Bills G."/>
            <person name="Bluhm B."/>
            <person name="Cannon C."/>
            <person name="Castanera R."/>
            <person name="Culley D."/>
            <person name="Daum C."/>
            <person name="Ezra D."/>
            <person name="Gonzalez J."/>
            <person name="Henrissat B."/>
            <person name="Kuo A."/>
            <person name="Liang C."/>
            <person name="Lipzen A."/>
            <person name="Lutzoni F."/>
            <person name="Magnuson J."/>
            <person name="Mondo S."/>
            <person name="Nolan M."/>
            <person name="Ohm R."/>
            <person name="Pangilinan J."/>
            <person name="Park H.-J."/>
            <person name="Ramirez L."/>
            <person name="Alfaro M."/>
            <person name="Sun H."/>
            <person name="Tritt A."/>
            <person name="Yoshinaga Y."/>
            <person name="Zwiers L.-H."/>
            <person name="Turgeon B."/>
            <person name="Goodwin S."/>
            <person name="Spatafora J."/>
            <person name="Crous P."/>
            <person name="Grigoriev I."/>
        </authorList>
    </citation>
    <scope>NUCLEOTIDE SEQUENCE</scope>
    <source>
        <strain evidence="2">CBS 116435</strain>
    </source>
</reference>
<organism evidence="2 3">
    <name type="scientific">Polychaeton citri CBS 116435</name>
    <dbReference type="NCBI Taxonomy" id="1314669"/>
    <lineage>
        <taxon>Eukaryota</taxon>
        <taxon>Fungi</taxon>
        <taxon>Dikarya</taxon>
        <taxon>Ascomycota</taxon>
        <taxon>Pezizomycotina</taxon>
        <taxon>Dothideomycetes</taxon>
        <taxon>Dothideomycetidae</taxon>
        <taxon>Capnodiales</taxon>
        <taxon>Capnodiaceae</taxon>
        <taxon>Polychaeton</taxon>
    </lineage>
</organism>
<dbReference type="PANTHER" id="PTHR37577">
    <property type="entry name" value="INTEGRAL MEMBRANE PROTEIN"/>
    <property type="match status" value="1"/>
</dbReference>
<gene>
    <name evidence="2" type="ORF">K431DRAFT_209740</name>
</gene>
<sequence>VILAFLISAYSVAILVITGYFIGFLPTHIVQRMDSSFFFAQVHPDRTETHNSFRRVITAFSDQQLITGIGILIAGYISLFNSSALDQYHWQIVIYLAWMSSNVHLATLTVLR</sequence>